<sequence length="133" mass="14980">MNKRTILLVDDEPHVIRVLRLMLEREGYEVASANDGAEALAQIDARRPDVMVSDIQMAGMDGRELCRTVRARYPADGFPIFVMTSMTASSEREWVRELANVDFLEKPLSPRQLIARLATYFAAATQQENTHAA</sequence>
<dbReference type="Gene3D" id="3.40.50.2300">
    <property type="match status" value="1"/>
</dbReference>
<dbReference type="Pfam" id="PF00072">
    <property type="entry name" value="Response_reg"/>
    <property type="match status" value="1"/>
</dbReference>
<evidence type="ECO:0000256" key="1">
    <source>
        <dbReference type="ARBA" id="ARBA00022553"/>
    </source>
</evidence>
<evidence type="ECO:0000313" key="5">
    <source>
        <dbReference type="Proteomes" id="UP001596101"/>
    </source>
</evidence>
<dbReference type="PROSITE" id="PS50110">
    <property type="entry name" value="RESPONSE_REGULATORY"/>
    <property type="match status" value="1"/>
</dbReference>
<proteinExistence type="predicted"/>
<keyword evidence="1 2" id="KW-0597">Phosphoprotein</keyword>
<feature type="domain" description="Response regulatory" evidence="3">
    <location>
        <begin position="5"/>
        <end position="121"/>
    </location>
</feature>
<dbReference type="SUPFAM" id="SSF52172">
    <property type="entry name" value="CheY-like"/>
    <property type="match status" value="1"/>
</dbReference>
<evidence type="ECO:0000313" key="4">
    <source>
        <dbReference type="EMBL" id="MFC5477438.1"/>
    </source>
</evidence>
<dbReference type="RefSeq" id="WP_379752081.1">
    <property type="nucleotide sequence ID" value="NZ_JBHSMR010000008.1"/>
</dbReference>
<dbReference type="PANTHER" id="PTHR44591">
    <property type="entry name" value="STRESS RESPONSE REGULATOR PROTEIN 1"/>
    <property type="match status" value="1"/>
</dbReference>
<dbReference type="SMART" id="SM00448">
    <property type="entry name" value="REC"/>
    <property type="match status" value="1"/>
</dbReference>
<dbReference type="InterPro" id="IPR050595">
    <property type="entry name" value="Bact_response_regulator"/>
</dbReference>
<protein>
    <submittedName>
        <fullName evidence="4">Response regulator</fullName>
    </submittedName>
</protein>
<dbReference type="InterPro" id="IPR001789">
    <property type="entry name" value="Sig_transdc_resp-reg_receiver"/>
</dbReference>
<dbReference type="Proteomes" id="UP001596101">
    <property type="component" value="Unassembled WGS sequence"/>
</dbReference>
<dbReference type="InterPro" id="IPR011006">
    <property type="entry name" value="CheY-like_superfamily"/>
</dbReference>
<evidence type="ECO:0000259" key="3">
    <source>
        <dbReference type="PROSITE" id="PS50110"/>
    </source>
</evidence>
<name>A0ABW0MHR6_9BURK</name>
<evidence type="ECO:0000256" key="2">
    <source>
        <dbReference type="PROSITE-ProRule" id="PRU00169"/>
    </source>
</evidence>
<dbReference type="EMBL" id="JBHSMR010000008">
    <property type="protein sequence ID" value="MFC5477438.1"/>
    <property type="molecule type" value="Genomic_DNA"/>
</dbReference>
<comment type="caution">
    <text evidence="4">The sequence shown here is derived from an EMBL/GenBank/DDBJ whole genome shotgun (WGS) entry which is preliminary data.</text>
</comment>
<organism evidence="4 5">
    <name type="scientific">Massilia suwonensis</name>
    <dbReference type="NCBI Taxonomy" id="648895"/>
    <lineage>
        <taxon>Bacteria</taxon>
        <taxon>Pseudomonadati</taxon>
        <taxon>Pseudomonadota</taxon>
        <taxon>Betaproteobacteria</taxon>
        <taxon>Burkholderiales</taxon>
        <taxon>Oxalobacteraceae</taxon>
        <taxon>Telluria group</taxon>
        <taxon>Massilia</taxon>
    </lineage>
</organism>
<accession>A0ABW0MHR6</accession>
<keyword evidence="5" id="KW-1185">Reference proteome</keyword>
<gene>
    <name evidence="4" type="ORF">ACFPQ5_04515</name>
</gene>
<dbReference type="PANTHER" id="PTHR44591:SF3">
    <property type="entry name" value="RESPONSE REGULATORY DOMAIN-CONTAINING PROTEIN"/>
    <property type="match status" value="1"/>
</dbReference>
<reference evidence="5" key="1">
    <citation type="journal article" date="2019" name="Int. J. Syst. Evol. Microbiol.">
        <title>The Global Catalogue of Microorganisms (GCM) 10K type strain sequencing project: providing services to taxonomists for standard genome sequencing and annotation.</title>
        <authorList>
            <consortium name="The Broad Institute Genomics Platform"/>
            <consortium name="The Broad Institute Genome Sequencing Center for Infectious Disease"/>
            <person name="Wu L."/>
            <person name="Ma J."/>
        </authorList>
    </citation>
    <scope>NUCLEOTIDE SEQUENCE [LARGE SCALE GENOMIC DNA]</scope>
    <source>
        <strain evidence="5">CCUG 43111</strain>
    </source>
</reference>
<feature type="modified residue" description="4-aspartylphosphate" evidence="2">
    <location>
        <position position="54"/>
    </location>
</feature>